<feature type="transmembrane region" description="Helical" evidence="6">
    <location>
        <begin position="95"/>
        <end position="113"/>
    </location>
</feature>
<dbReference type="Pfam" id="PF20684">
    <property type="entry name" value="Fung_rhodopsin"/>
    <property type="match status" value="1"/>
</dbReference>
<sequence length="214" mass="23143">MRAYTSLALCTLVVNWTLTLLAFMAVAAMYCHRLVSLSMSVRPDDILILVSFVIGVVLVSISTWTILDEGQAEHQENVSGSQLELAAKSLLVAEALWTLVTGLLRIAACLLAHSSFSRSKFARRTTVTIMALSAGLAAASTIQIFLICRPFAAQWDPRVLGSCGHQVASFMALESTGVVLDLGIFLVPTVMIIGLEMRLETKVQLILVFNIGAM</sequence>
<comment type="subcellular location">
    <subcellularLocation>
        <location evidence="1">Membrane</location>
        <topology evidence="1">Multi-pass membrane protein</topology>
    </subcellularLocation>
</comment>
<dbReference type="InterPro" id="IPR049326">
    <property type="entry name" value="Rhodopsin_dom_fungi"/>
</dbReference>
<dbReference type="Proteomes" id="UP001430848">
    <property type="component" value="Unassembled WGS sequence"/>
</dbReference>
<protein>
    <recommendedName>
        <fullName evidence="7">Rhodopsin domain-containing protein</fullName>
    </recommendedName>
</protein>
<feature type="transmembrane region" description="Helical" evidence="6">
    <location>
        <begin position="6"/>
        <end position="26"/>
    </location>
</feature>
<evidence type="ECO:0000256" key="5">
    <source>
        <dbReference type="ARBA" id="ARBA00038359"/>
    </source>
</evidence>
<proteinExistence type="inferred from homology"/>
<organism evidence="8 9">
    <name type="scientific">Diaporthe eres</name>
    <name type="common">Phomopsis oblonga</name>
    <dbReference type="NCBI Taxonomy" id="83184"/>
    <lineage>
        <taxon>Eukaryota</taxon>
        <taxon>Fungi</taxon>
        <taxon>Dikarya</taxon>
        <taxon>Ascomycota</taxon>
        <taxon>Pezizomycotina</taxon>
        <taxon>Sordariomycetes</taxon>
        <taxon>Sordariomycetidae</taxon>
        <taxon>Diaporthales</taxon>
        <taxon>Diaporthaceae</taxon>
        <taxon>Diaporthe</taxon>
        <taxon>Diaporthe eres species complex</taxon>
    </lineage>
</organism>
<dbReference type="PANTHER" id="PTHR33048">
    <property type="entry name" value="PTH11-LIKE INTEGRAL MEMBRANE PROTEIN (AFU_ORTHOLOGUE AFUA_5G11245)"/>
    <property type="match status" value="1"/>
</dbReference>
<dbReference type="PANTHER" id="PTHR33048:SF151">
    <property type="entry name" value="INTEGRAL MEMBRANE PROTEIN"/>
    <property type="match status" value="1"/>
</dbReference>
<evidence type="ECO:0000259" key="7">
    <source>
        <dbReference type="Pfam" id="PF20684"/>
    </source>
</evidence>
<name>A0ABR1NRJ8_DIAER</name>
<keyword evidence="9" id="KW-1185">Reference proteome</keyword>
<feature type="transmembrane region" description="Helical" evidence="6">
    <location>
        <begin position="125"/>
        <end position="147"/>
    </location>
</feature>
<evidence type="ECO:0000256" key="6">
    <source>
        <dbReference type="SAM" id="Phobius"/>
    </source>
</evidence>
<keyword evidence="3 6" id="KW-1133">Transmembrane helix</keyword>
<evidence type="ECO:0000313" key="8">
    <source>
        <dbReference type="EMBL" id="KAK7712403.1"/>
    </source>
</evidence>
<feature type="transmembrane region" description="Helical" evidence="6">
    <location>
        <begin position="46"/>
        <end position="67"/>
    </location>
</feature>
<dbReference type="EMBL" id="JAKNSF020000135">
    <property type="protein sequence ID" value="KAK7712403.1"/>
    <property type="molecule type" value="Genomic_DNA"/>
</dbReference>
<evidence type="ECO:0000313" key="9">
    <source>
        <dbReference type="Proteomes" id="UP001430848"/>
    </source>
</evidence>
<dbReference type="InterPro" id="IPR052337">
    <property type="entry name" value="SAT4-like"/>
</dbReference>
<evidence type="ECO:0000256" key="2">
    <source>
        <dbReference type="ARBA" id="ARBA00022692"/>
    </source>
</evidence>
<gene>
    <name evidence="8" type="ORF">SLS63_012388</name>
</gene>
<feature type="domain" description="Rhodopsin" evidence="7">
    <location>
        <begin position="38"/>
        <end position="213"/>
    </location>
</feature>
<evidence type="ECO:0000256" key="3">
    <source>
        <dbReference type="ARBA" id="ARBA00022989"/>
    </source>
</evidence>
<comment type="similarity">
    <text evidence="5">Belongs to the SAT4 family.</text>
</comment>
<accession>A0ABR1NRJ8</accession>
<evidence type="ECO:0000256" key="4">
    <source>
        <dbReference type="ARBA" id="ARBA00023136"/>
    </source>
</evidence>
<keyword evidence="4 6" id="KW-0472">Membrane</keyword>
<keyword evidence="2 6" id="KW-0812">Transmembrane</keyword>
<evidence type="ECO:0000256" key="1">
    <source>
        <dbReference type="ARBA" id="ARBA00004141"/>
    </source>
</evidence>
<reference evidence="8 9" key="1">
    <citation type="submission" date="2024-02" db="EMBL/GenBank/DDBJ databases">
        <title>De novo assembly and annotation of 12 fungi associated with fruit tree decline syndrome in Ontario, Canada.</title>
        <authorList>
            <person name="Sulman M."/>
            <person name="Ellouze W."/>
            <person name="Ilyukhin E."/>
        </authorList>
    </citation>
    <scope>NUCLEOTIDE SEQUENCE [LARGE SCALE GENOMIC DNA]</scope>
    <source>
        <strain evidence="8 9">M169</strain>
    </source>
</reference>
<comment type="caution">
    <text evidence="8">The sequence shown here is derived from an EMBL/GenBank/DDBJ whole genome shotgun (WGS) entry which is preliminary data.</text>
</comment>
<feature type="transmembrane region" description="Helical" evidence="6">
    <location>
        <begin position="167"/>
        <end position="195"/>
    </location>
</feature>